<feature type="modified residue" description="4-aspartylphosphate" evidence="8">
    <location>
        <position position="56"/>
    </location>
</feature>
<dbReference type="Pfam" id="PF08448">
    <property type="entry name" value="PAS_4"/>
    <property type="match status" value="1"/>
</dbReference>
<evidence type="ECO:0000259" key="9">
    <source>
        <dbReference type="PROSITE" id="PS50110"/>
    </source>
</evidence>
<dbReference type="Gene3D" id="3.30.450.20">
    <property type="entry name" value="PAS domain"/>
    <property type="match status" value="1"/>
</dbReference>
<dbReference type="InterPro" id="IPR001789">
    <property type="entry name" value="Sig_transdc_resp-reg_receiver"/>
</dbReference>
<reference evidence="11 12" key="1">
    <citation type="journal article" date="2021" name="Int. J. Syst. Evol. Microbiol.">
        <title>Novosphingobium decolorationis sp. nov., an aniline blue-decolourizing bacterium isolated from East Pacific sediment.</title>
        <authorList>
            <person name="Chen X."/>
            <person name="Dong B."/>
            <person name="Chen T."/>
            <person name="Ren N."/>
            <person name="Wang J."/>
            <person name="Xu Y."/>
            <person name="Yang J."/>
            <person name="Zhu S."/>
            <person name="Chen J."/>
        </authorList>
    </citation>
    <scope>NUCLEOTIDE SEQUENCE [LARGE SCALE GENOMIC DNA]</scope>
    <source>
        <strain evidence="11 12">502str22</strain>
    </source>
</reference>
<dbReference type="SMART" id="SM00448">
    <property type="entry name" value="REC"/>
    <property type="match status" value="2"/>
</dbReference>
<evidence type="ECO:0000256" key="8">
    <source>
        <dbReference type="PROSITE-ProRule" id="PRU00169"/>
    </source>
</evidence>
<evidence type="ECO:0000256" key="5">
    <source>
        <dbReference type="ARBA" id="ARBA00022741"/>
    </source>
</evidence>
<comment type="catalytic activity">
    <reaction evidence="1">
        <text>ATP + protein L-histidine = ADP + protein N-phospho-L-histidine.</text>
        <dbReference type="EC" id="2.7.13.3"/>
    </reaction>
</comment>
<name>A0ABX8E954_9SPHN</name>
<feature type="domain" description="Response regulatory" evidence="9">
    <location>
        <begin position="519"/>
        <end position="629"/>
    </location>
</feature>
<dbReference type="SUPFAM" id="SSF55785">
    <property type="entry name" value="PYP-like sensor domain (PAS domain)"/>
    <property type="match status" value="1"/>
</dbReference>
<dbReference type="RefSeq" id="WP_213501228.1">
    <property type="nucleotide sequence ID" value="NZ_CP054856.1"/>
</dbReference>
<dbReference type="InterPro" id="IPR000014">
    <property type="entry name" value="PAS"/>
</dbReference>
<sequence length="637" mass="69491">MPNEPIKILAVDDIQENLVALEAALDQPGVELVTASSGLDALEYLLKDDFALALLDVQMPGMDGFELAELMRGTERTRGIPIIFLTAVATDERRKFRGFEAGAVDYLLKPLDITILNSKVAVFVELARQRREIANQRDELGAALGRLRAYGDNSLLATLEVDADLRILNWFKGAERTIGYHAQDMIGLRLQDAPFFLDEERASVQDAIRELLDSEGRRAVQDHRFRRADGARREGEWYASALPRSSGSHGSIMLSMIDVTERRRAERTQRLLIGELNHRVKNTLATVQAISSQGFRHARSPQDFQEAFTGRIQALSRAHSLLSATTWDSASLRHLVADQVAIGAIGEDRLRLSGPDIDLPPELALRFSLILHELATNAHKYGALSNETGTVSLSWTREGEWISLRWQEAGGPPVVKPERRGFGSSLIEGSLASDGARIHADYAPEGVRWDLMVPLVTGSECAACDEPETAALADLPASDTKACAPVQELAPAPPEPLPISEPQSEPAQAIPLPSLDNLRILIVEDEPLVAMELAMEIEDNGGIAIGPASSCEQAIGIIEQAHPDLALLDGNLNGERIDPVADALAAQDTPFAFVSGYDRQHLPANHGHRPMLAKPFLGREVHAVIAELAHEIRNTAG</sequence>
<dbReference type="InterPro" id="IPR036890">
    <property type="entry name" value="HATPase_C_sf"/>
</dbReference>
<evidence type="ECO:0000256" key="3">
    <source>
        <dbReference type="ARBA" id="ARBA00022553"/>
    </source>
</evidence>
<evidence type="ECO:0000256" key="1">
    <source>
        <dbReference type="ARBA" id="ARBA00000085"/>
    </source>
</evidence>
<dbReference type="EMBL" id="CP054856">
    <property type="protein sequence ID" value="QVM85711.1"/>
    <property type="molecule type" value="Genomic_DNA"/>
</dbReference>
<dbReference type="InterPro" id="IPR011006">
    <property type="entry name" value="CheY-like_superfamily"/>
</dbReference>
<keyword evidence="12" id="KW-1185">Reference proteome</keyword>
<dbReference type="EC" id="2.7.13.3" evidence="2"/>
<dbReference type="Pfam" id="PF07536">
    <property type="entry name" value="HWE_HK"/>
    <property type="match status" value="1"/>
</dbReference>
<proteinExistence type="predicted"/>
<dbReference type="InterPro" id="IPR011102">
    <property type="entry name" value="Sig_transdc_His_kinase_HWE"/>
</dbReference>
<dbReference type="Gene3D" id="3.30.565.10">
    <property type="entry name" value="Histidine kinase-like ATPase, C-terminal domain"/>
    <property type="match status" value="1"/>
</dbReference>
<dbReference type="PROSITE" id="PS50110">
    <property type="entry name" value="RESPONSE_REGULATORY"/>
    <property type="match status" value="2"/>
</dbReference>
<keyword evidence="6" id="KW-0418">Kinase</keyword>
<dbReference type="PANTHER" id="PTHR41523">
    <property type="entry name" value="TWO-COMPONENT SYSTEM SENSOR PROTEIN"/>
    <property type="match status" value="1"/>
</dbReference>
<evidence type="ECO:0000259" key="10">
    <source>
        <dbReference type="PROSITE" id="PS50112"/>
    </source>
</evidence>
<dbReference type="CDD" id="cd00130">
    <property type="entry name" value="PAS"/>
    <property type="match status" value="1"/>
</dbReference>
<dbReference type="SUPFAM" id="SSF52172">
    <property type="entry name" value="CheY-like"/>
    <property type="match status" value="2"/>
</dbReference>
<dbReference type="PANTHER" id="PTHR41523:SF7">
    <property type="entry name" value="HISTIDINE KINASE"/>
    <property type="match status" value="1"/>
</dbReference>
<dbReference type="Pfam" id="PF00072">
    <property type="entry name" value="Response_reg"/>
    <property type="match status" value="1"/>
</dbReference>
<protein>
    <recommendedName>
        <fullName evidence="2">histidine kinase</fullName>
        <ecNumber evidence="2">2.7.13.3</ecNumber>
    </recommendedName>
</protein>
<dbReference type="PROSITE" id="PS50112">
    <property type="entry name" value="PAS"/>
    <property type="match status" value="1"/>
</dbReference>
<organism evidence="11 12">
    <name type="scientific">Novosphingobium decolorationis</name>
    <dbReference type="NCBI Taxonomy" id="2698673"/>
    <lineage>
        <taxon>Bacteria</taxon>
        <taxon>Pseudomonadati</taxon>
        <taxon>Pseudomonadota</taxon>
        <taxon>Alphaproteobacteria</taxon>
        <taxon>Sphingomonadales</taxon>
        <taxon>Sphingomonadaceae</taxon>
        <taxon>Novosphingobium</taxon>
    </lineage>
</organism>
<dbReference type="SUPFAM" id="SSF55874">
    <property type="entry name" value="ATPase domain of HSP90 chaperone/DNA topoisomerase II/histidine kinase"/>
    <property type="match status" value="1"/>
</dbReference>
<dbReference type="InterPro" id="IPR013656">
    <property type="entry name" value="PAS_4"/>
</dbReference>
<dbReference type="NCBIfam" id="TIGR00229">
    <property type="entry name" value="sensory_box"/>
    <property type="match status" value="1"/>
</dbReference>
<dbReference type="InterPro" id="IPR035965">
    <property type="entry name" value="PAS-like_dom_sf"/>
</dbReference>
<evidence type="ECO:0000256" key="4">
    <source>
        <dbReference type="ARBA" id="ARBA00022679"/>
    </source>
</evidence>
<accession>A0ABX8E954</accession>
<feature type="domain" description="PAS" evidence="10">
    <location>
        <begin position="161"/>
        <end position="215"/>
    </location>
</feature>
<feature type="domain" description="Response regulatory" evidence="9">
    <location>
        <begin position="7"/>
        <end position="124"/>
    </location>
</feature>
<gene>
    <name evidence="11" type="ORF">HT578_20195</name>
</gene>
<feature type="modified residue" description="4-aspartylphosphate" evidence="8">
    <location>
        <position position="569"/>
    </location>
</feature>
<dbReference type="SMART" id="SM00911">
    <property type="entry name" value="HWE_HK"/>
    <property type="match status" value="1"/>
</dbReference>
<keyword evidence="5" id="KW-0547">Nucleotide-binding</keyword>
<evidence type="ECO:0000256" key="2">
    <source>
        <dbReference type="ARBA" id="ARBA00012438"/>
    </source>
</evidence>
<keyword evidence="4" id="KW-0808">Transferase</keyword>
<evidence type="ECO:0000256" key="7">
    <source>
        <dbReference type="ARBA" id="ARBA00022840"/>
    </source>
</evidence>
<dbReference type="Gene3D" id="3.40.50.2300">
    <property type="match status" value="2"/>
</dbReference>
<dbReference type="Proteomes" id="UP000677126">
    <property type="component" value="Chromosome"/>
</dbReference>
<evidence type="ECO:0000313" key="12">
    <source>
        <dbReference type="Proteomes" id="UP000677126"/>
    </source>
</evidence>
<keyword evidence="7" id="KW-0067">ATP-binding</keyword>
<evidence type="ECO:0000313" key="11">
    <source>
        <dbReference type="EMBL" id="QVM85711.1"/>
    </source>
</evidence>
<keyword evidence="3 8" id="KW-0597">Phosphoprotein</keyword>
<evidence type="ECO:0000256" key="6">
    <source>
        <dbReference type="ARBA" id="ARBA00022777"/>
    </source>
</evidence>